<evidence type="ECO:0000313" key="2">
    <source>
        <dbReference type="EMBL" id="HDD43994.1"/>
    </source>
</evidence>
<comment type="caution">
    <text evidence="2">The sequence shown here is derived from an EMBL/GenBank/DDBJ whole genome shotgun (WGS) entry which is preliminary data.</text>
</comment>
<name>A0A7C0U277_DESA2</name>
<protein>
    <submittedName>
        <fullName evidence="2">Uncharacterized protein</fullName>
    </submittedName>
</protein>
<sequence>MKKICIILLISFFINISAAVKNMADSPNLYIPKEINLWLDKEFFELFHCQPSDVVIYATNADEKMLLRQIVELMQLQLKTNLMLIKQNERIINLLEKIEKKKQ</sequence>
<reference evidence="2" key="1">
    <citation type="journal article" date="2020" name="mSystems">
        <title>Genome- and Community-Level Interaction Insights into Carbon Utilization and Element Cycling Functions of Hydrothermarchaeota in Hydrothermal Sediment.</title>
        <authorList>
            <person name="Zhou Z."/>
            <person name="Liu Y."/>
            <person name="Xu W."/>
            <person name="Pan J."/>
            <person name="Luo Z.H."/>
            <person name="Li M."/>
        </authorList>
    </citation>
    <scope>NUCLEOTIDE SEQUENCE [LARGE SCALE GENOMIC DNA]</scope>
    <source>
        <strain evidence="2">HyVt-233</strain>
    </source>
</reference>
<dbReference type="AlphaFoldDB" id="A0A7C0U277"/>
<dbReference type="Proteomes" id="UP000886289">
    <property type="component" value="Unassembled WGS sequence"/>
</dbReference>
<organism evidence="2">
    <name type="scientific">Desulfofervidus auxilii</name>
    <dbReference type="NCBI Taxonomy" id="1621989"/>
    <lineage>
        <taxon>Bacteria</taxon>
        <taxon>Pseudomonadati</taxon>
        <taxon>Thermodesulfobacteriota</taxon>
        <taxon>Candidatus Desulfofervidia</taxon>
        <taxon>Candidatus Desulfofervidales</taxon>
        <taxon>Candidatus Desulfofervidaceae</taxon>
        <taxon>Candidatus Desulfofervidus</taxon>
    </lineage>
</organism>
<evidence type="ECO:0000256" key="1">
    <source>
        <dbReference type="SAM" id="SignalP"/>
    </source>
</evidence>
<feature type="chain" id="PRO_5028114343" evidence="1">
    <location>
        <begin position="19"/>
        <end position="103"/>
    </location>
</feature>
<gene>
    <name evidence="2" type="ORF">ENG63_03930</name>
</gene>
<dbReference type="EMBL" id="DRBS01000149">
    <property type="protein sequence ID" value="HDD43994.1"/>
    <property type="molecule type" value="Genomic_DNA"/>
</dbReference>
<proteinExistence type="predicted"/>
<feature type="signal peptide" evidence="1">
    <location>
        <begin position="1"/>
        <end position="18"/>
    </location>
</feature>
<keyword evidence="1" id="KW-0732">Signal</keyword>
<accession>A0A7C0U277</accession>